<protein>
    <submittedName>
        <fullName evidence="1">Uncharacterized protein</fullName>
    </submittedName>
</protein>
<sequence length="148" mass="16255">MSTTGRQGTSPLLLPACEVLTGVHCRTSGAELAKREAAQAGRPSLPQVRWRRRGCGRRLGSDLFASQTRINRSSHPAGSVAARVLLRVSGRGTRRRRGTRRHTGLQGTSYRVDLFRASKKGKHSEKLTRSHKTLQVIALCLTGNEMNL</sequence>
<gene>
    <name evidence="1" type="ORF">NDU88_001007</name>
</gene>
<evidence type="ECO:0000313" key="2">
    <source>
        <dbReference type="Proteomes" id="UP001066276"/>
    </source>
</evidence>
<accession>A0AAV7LBV9</accession>
<comment type="caution">
    <text evidence="1">The sequence shown here is derived from an EMBL/GenBank/DDBJ whole genome shotgun (WGS) entry which is preliminary data.</text>
</comment>
<organism evidence="1 2">
    <name type="scientific">Pleurodeles waltl</name>
    <name type="common">Iberian ribbed newt</name>
    <dbReference type="NCBI Taxonomy" id="8319"/>
    <lineage>
        <taxon>Eukaryota</taxon>
        <taxon>Metazoa</taxon>
        <taxon>Chordata</taxon>
        <taxon>Craniata</taxon>
        <taxon>Vertebrata</taxon>
        <taxon>Euteleostomi</taxon>
        <taxon>Amphibia</taxon>
        <taxon>Batrachia</taxon>
        <taxon>Caudata</taxon>
        <taxon>Salamandroidea</taxon>
        <taxon>Salamandridae</taxon>
        <taxon>Pleurodelinae</taxon>
        <taxon>Pleurodeles</taxon>
    </lineage>
</organism>
<keyword evidence="2" id="KW-1185">Reference proteome</keyword>
<proteinExistence type="predicted"/>
<dbReference type="AlphaFoldDB" id="A0AAV7LBV9"/>
<dbReference type="EMBL" id="JANPWB010000015">
    <property type="protein sequence ID" value="KAJ1087844.1"/>
    <property type="molecule type" value="Genomic_DNA"/>
</dbReference>
<reference evidence="1" key="1">
    <citation type="journal article" date="2022" name="bioRxiv">
        <title>Sequencing and chromosome-scale assembly of the giantPleurodeles waltlgenome.</title>
        <authorList>
            <person name="Brown T."/>
            <person name="Elewa A."/>
            <person name="Iarovenko S."/>
            <person name="Subramanian E."/>
            <person name="Araus A.J."/>
            <person name="Petzold A."/>
            <person name="Susuki M."/>
            <person name="Suzuki K.-i.T."/>
            <person name="Hayashi T."/>
            <person name="Toyoda A."/>
            <person name="Oliveira C."/>
            <person name="Osipova E."/>
            <person name="Leigh N.D."/>
            <person name="Simon A."/>
            <person name="Yun M.H."/>
        </authorList>
    </citation>
    <scope>NUCLEOTIDE SEQUENCE</scope>
    <source>
        <strain evidence="1">20211129_DDA</strain>
        <tissue evidence="1">Liver</tissue>
    </source>
</reference>
<name>A0AAV7LBV9_PLEWA</name>
<dbReference type="Proteomes" id="UP001066276">
    <property type="component" value="Chromosome 11"/>
</dbReference>
<evidence type="ECO:0000313" key="1">
    <source>
        <dbReference type="EMBL" id="KAJ1087844.1"/>
    </source>
</evidence>